<dbReference type="AlphaFoldDB" id="A0A0J1BEU0"/>
<dbReference type="Proteomes" id="UP000036367">
    <property type="component" value="Unassembled WGS sequence"/>
</dbReference>
<dbReference type="EMBL" id="LECT01000023">
    <property type="protein sequence ID" value="KLU05107.1"/>
    <property type="molecule type" value="Genomic_DNA"/>
</dbReference>
<accession>A0A0J1BEU0</accession>
<reference evidence="1" key="1">
    <citation type="submission" date="2015-05" db="EMBL/GenBank/DDBJ databases">
        <title>Permanent draft genome of Rhodopirellula islandicus K833.</title>
        <authorList>
            <person name="Kizina J."/>
            <person name="Richter M."/>
            <person name="Glockner F.O."/>
            <person name="Harder J."/>
        </authorList>
    </citation>
    <scope>NUCLEOTIDE SEQUENCE [LARGE SCALE GENOMIC DNA]</scope>
    <source>
        <strain evidence="1">K833</strain>
    </source>
</reference>
<organism evidence="1 2">
    <name type="scientific">Rhodopirellula islandica</name>
    <dbReference type="NCBI Taxonomy" id="595434"/>
    <lineage>
        <taxon>Bacteria</taxon>
        <taxon>Pseudomonadati</taxon>
        <taxon>Planctomycetota</taxon>
        <taxon>Planctomycetia</taxon>
        <taxon>Pirellulales</taxon>
        <taxon>Pirellulaceae</taxon>
        <taxon>Rhodopirellula</taxon>
    </lineage>
</organism>
<keyword evidence="2" id="KW-1185">Reference proteome</keyword>
<evidence type="ECO:0000313" key="1">
    <source>
        <dbReference type="EMBL" id="KLU05107.1"/>
    </source>
</evidence>
<proteinExistence type="predicted"/>
<gene>
    <name evidence="1" type="ORF">RISK_002869</name>
</gene>
<comment type="caution">
    <text evidence="1">The sequence shown here is derived from an EMBL/GenBank/DDBJ whole genome shotgun (WGS) entry which is preliminary data.</text>
</comment>
<name>A0A0J1BEU0_RHOIS</name>
<sequence>MLANGQHQPTRFGLNLAVGHSTKKRNFKTHASGFHVDELGSPLHGDGKPGDRLAIVRQATVVAPRLATDVSSAYALGLKTQGFRLSSLRDWWCVLGDRATAER</sequence>
<evidence type="ECO:0000313" key="2">
    <source>
        <dbReference type="Proteomes" id="UP000036367"/>
    </source>
</evidence>
<protein>
    <submittedName>
        <fullName evidence="1">Uncharacterized protein</fullName>
    </submittedName>
</protein>